<dbReference type="EMBL" id="GG738898">
    <property type="protein sequence ID" value="EFC39610.1"/>
    <property type="molecule type" value="Genomic_DNA"/>
</dbReference>
<evidence type="ECO:0000313" key="4">
    <source>
        <dbReference type="EMBL" id="EFC39610.1"/>
    </source>
</evidence>
<reference evidence="4 5" key="1">
    <citation type="journal article" date="2010" name="Cell">
        <title>The genome of Naegleria gruberi illuminates early eukaryotic versatility.</title>
        <authorList>
            <person name="Fritz-Laylin L.K."/>
            <person name="Prochnik S.E."/>
            <person name="Ginger M.L."/>
            <person name="Dacks J.B."/>
            <person name="Carpenter M.L."/>
            <person name="Field M.C."/>
            <person name="Kuo A."/>
            <person name="Paredez A."/>
            <person name="Chapman J."/>
            <person name="Pham J."/>
            <person name="Shu S."/>
            <person name="Neupane R."/>
            <person name="Cipriano M."/>
            <person name="Mancuso J."/>
            <person name="Tu H."/>
            <person name="Salamov A."/>
            <person name="Lindquist E."/>
            <person name="Shapiro H."/>
            <person name="Lucas S."/>
            <person name="Grigoriev I.V."/>
            <person name="Cande W.Z."/>
            <person name="Fulton C."/>
            <person name="Rokhsar D.S."/>
            <person name="Dawson S.C."/>
        </authorList>
    </citation>
    <scope>NUCLEOTIDE SEQUENCE [LARGE SCALE GENOMIC DNA]</scope>
    <source>
        <strain evidence="4 5">NEG-M</strain>
    </source>
</reference>
<feature type="domain" description="Peptidase M60" evidence="3">
    <location>
        <begin position="230"/>
        <end position="545"/>
    </location>
</feature>
<dbReference type="PROSITE" id="PS51723">
    <property type="entry name" value="PEPTIDASE_M60"/>
    <property type="match status" value="1"/>
</dbReference>
<evidence type="ECO:0000256" key="1">
    <source>
        <dbReference type="SAM" id="Phobius"/>
    </source>
</evidence>
<keyword evidence="2" id="KW-0732">Signal</keyword>
<keyword evidence="1" id="KW-1133">Transmembrane helix</keyword>
<feature type="signal peptide" evidence="2">
    <location>
        <begin position="1"/>
        <end position="26"/>
    </location>
</feature>
<dbReference type="InParanoid" id="D2VUE2"/>
<keyword evidence="1" id="KW-0472">Membrane</keyword>
<dbReference type="AlphaFoldDB" id="D2VUE2"/>
<dbReference type="PANTHER" id="PTHR15730:SF5">
    <property type="entry name" value="SI:CH211-210B2.2-RELATED"/>
    <property type="match status" value="1"/>
</dbReference>
<dbReference type="PANTHER" id="PTHR15730">
    <property type="entry name" value="EXPERIMENTAL AUTOIMMUNE PROSTATITIS ANTIGEN 2-RELATED"/>
    <property type="match status" value="1"/>
</dbReference>
<feature type="transmembrane region" description="Helical" evidence="1">
    <location>
        <begin position="789"/>
        <end position="806"/>
    </location>
</feature>
<dbReference type="KEGG" id="ngr:NAEGRDRAFT_72631"/>
<dbReference type="InterPro" id="IPR042279">
    <property type="entry name" value="Pep_M60_3"/>
</dbReference>
<dbReference type="InterPro" id="IPR031161">
    <property type="entry name" value="Peptidase_M60_dom"/>
</dbReference>
<dbReference type="SMART" id="SM01276">
    <property type="entry name" value="M60-like"/>
    <property type="match status" value="1"/>
</dbReference>
<protein>
    <submittedName>
        <fullName evidence="4">Predicted protein</fullName>
    </submittedName>
</protein>
<dbReference type="RefSeq" id="XP_002672354.1">
    <property type="nucleotide sequence ID" value="XM_002672308.1"/>
</dbReference>
<gene>
    <name evidence="4" type="ORF">NAEGRDRAFT_72631</name>
</gene>
<dbReference type="InterPro" id="IPR051244">
    <property type="entry name" value="TCAF"/>
</dbReference>
<accession>D2VUE2</accession>
<dbReference type="OrthoDB" id="10260387at2759"/>
<evidence type="ECO:0000256" key="2">
    <source>
        <dbReference type="SAM" id="SignalP"/>
    </source>
</evidence>
<dbReference type="VEuPathDB" id="AmoebaDB:NAEGRDRAFT_72631"/>
<dbReference type="Gene3D" id="1.10.390.30">
    <property type="entry name" value="Peptidase M60, enhancin-like domain 3"/>
    <property type="match status" value="1"/>
</dbReference>
<sequence>MNKTFGMLSCLLLCLIVCLVSEETHALTATELLQVRATLLSNVTSIPYSYVGYLFSHGSNSVPIIVGSGGNAVVVAATSSNSLSTAGRICAFGHNGYAYTSDMTSGTAQLLKNCAKWTTKNKANVSYMLHGVSQSGGSTFYNSISGFSLNTSKNAFDELVRPLESVDLLILNLNSLSGEATSTQIQMLSDFLNRGGGIICVTTAWAYSISGNRFPGNVFFSRLGVSFYTAYFEGSPFVASTKDLSEVNAYFKLEQIQNTFSLYGNVSTDDVNTVGNMLSNVYPTLPQPITLNSIETNQKAKTVYDSICGSTTISFPVSSSFQKFCVVMVDTLNKANILPISNNPQVLADSDWKNTIRNYPGPWVEVESDYFVFNVESSYARNLTELTSVTNYWKKVLELYYELSQRPIRDYKERMQIDIDISIGYMHSGYPIMAFQDQNEGTIKAVNPANMALASKTPGRWGHYHELGHNFQVSDWTYSQAVEVTCNIFSLYLEENFPDSANTYGKSFNPPRGLETTFKGNTQDYKGDWTSAGLLFYLDLIQAFGWVSIRKAFAEYYTAASGTLPTSEDEKRDQWVVRYSKIVGRNLGPFCDAWSFPISQSAKSQVSNLTSWMPNNFIVGCSVARFSDSPCASLTIQDNSYAKSTTYEVKIVTWTPVRSIYGERFIFTFGGDSLPQLQTGTTALTLLDGTTSLNSTAVVTNNNGTSITLSTNVVEFVKSGQLLKFSFQAKNSVKIGSFTTSIKILDSKNVLVNVVERPLEFTNSIVIPTSSSTVVGKKSTVTGNSTKNGMNVVLIAFLIGWVLFVYSF</sequence>
<keyword evidence="1" id="KW-0812">Transmembrane</keyword>
<proteinExistence type="predicted"/>
<dbReference type="Pfam" id="PF13402">
    <property type="entry name" value="Peptidase_M60"/>
    <property type="match status" value="1"/>
</dbReference>
<keyword evidence="5" id="KW-1185">Reference proteome</keyword>
<evidence type="ECO:0000259" key="3">
    <source>
        <dbReference type="PROSITE" id="PS51723"/>
    </source>
</evidence>
<dbReference type="OMA" id="YLRCEIS"/>
<dbReference type="Proteomes" id="UP000006671">
    <property type="component" value="Unassembled WGS sequence"/>
</dbReference>
<organism evidence="5">
    <name type="scientific">Naegleria gruberi</name>
    <name type="common">Amoeba</name>
    <dbReference type="NCBI Taxonomy" id="5762"/>
    <lineage>
        <taxon>Eukaryota</taxon>
        <taxon>Discoba</taxon>
        <taxon>Heterolobosea</taxon>
        <taxon>Tetramitia</taxon>
        <taxon>Eutetramitia</taxon>
        <taxon>Vahlkampfiidae</taxon>
        <taxon>Naegleria</taxon>
    </lineage>
</organism>
<feature type="chain" id="PRO_5003038826" evidence="2">
    <location>
        <begin position="27"/>
        <end position="808"/>
    </location>
</feature>
<evidence type="ECO:0000313" key="5">
    <source>
        <dbReference type="Proteomes" id="UP000006671"/>
    </source>
</evidence>
<name>D2VUE2_NAEGR</name>
<dbReference type="Gene3D" id="3.40.390.80">
    <property type="entry name" value="Peptidase M60, enhancin-like domain 2"/>
    <property type="match status" value="1"/>
</dbReference>
<dbReference type="GeneID" id="8855777"/>